<keyword evidence="1" id="KW-0732">Signal</keyword>
<feature type="chain" id="PRO_5044306637" description="Lipoprotein SmpA/OmlA domain-containing protein" evidence="1">
    <location>
        <begin position="27"/>
        <end position="167"/>
    </location>
</feature>
<gene>
    <name evidence="2" type="ORF">CIT25_32015</name>
</gene>
<organism evidence="2 3">
    <name type="scientific">Mesorhizobium mediterraneum</name>
    <dbReference type="NCBI Taxonomy" id="43617"/>
    <lineage>
        <taxon>Bacteria</taxon>
        <taxon>Pseudomonadati</taxon>
        <taxon>Pseudomonadota</taxon>
        <taxon>Alphaproteobacteria</taxon>
        <taxon>Hyphomicrobiales</taxon>
        <taxon>Phyllobacteriaceae</taxon>
        <taxon>Mesorhizobium</taxon>
    </lineage>
</organism>
<proteinExistence type="predicted"/>
<dbReference type="PROSITE" id="PS51257">
    <property type="entry name" value="PROKAR_LIPOPROTEIN"/>
    <property type="match status" value="1"/>
</dbReference>
<dbReference type="AlphaFoldDB" id="A0AB36R155"/>
<feature type="signal peptide" evidence="1">
    <location>
        <begin position="1"/>
        <end position="26"/>
    </location>
</feature>
<keyword evidence="3" id="KW-1185">Reference proteome</keyword>
<dbReference type="EMBL" id="NPKI01000046">
    <property type="protein sequence ID" value="PAP98365.1"/>
    <property type="molecule type" value="Genomic_DNA"/>
</dbReference>
<dbReference type="Proteomes" id="UP000216215">
    <property type="component" value="Unassembled WGS sequence"/>
</dbReference>
<accession>A0AB36R155</accession>
<evidence type="ECO:0000256" key="1">
    <source>
        <dbReference type="SAM" id="SignalP"/>
    </source>
</evidence>
<evidence type="ECO:0000313" key="3">
    <source>
        <dbReference type="Proteomes" id="UP000216215"/>
    </source>
</evidence>
<evidence type="ECO:0008006" key="4">
    <source>
        <dbReference type="Google" id="ProtNLM"/>
    </source>
</evidence>
<comment type="caution">
    <text evidence="2">The sequence shown here is derived from an EMBL/GenBank/DDBJ whole genome shotgun (WGS) entry which is preliminary data.</text>
</comment>
<evidence type="ECO:0000313" key="2">
    <source>
        <dbReference type="EMBL" id="PAP98365.1"/>
    </source>
</evidence>
<sequence length="167" mass="17404">MIFSSLRKPVLLVLLAGSSIVSSCVAPDDTSTIAKEDATTAAARKEMIGLSEADVRMCAGFPSATADAGGSGQIWTYQRTVQRGNLNVVIPTLAVGAIPTVGGSLNVNPGGYCNTQLRMVDGRVAEVAYAGDNNTPNNRDALCVSTVDACVAYARQHRQVRTGATSR</sequence>
<reference evidence="3" key="1">
    <citation type="submission" date="2017-08" db="EMBL/GenBank/DDBJ databases">
        <title>Mesorhizobium wenxinae sp. nov., a novel rhizobial species isolated from root nodules of chickpea (Cicer arietinum L.).</title>
        <authorList>
            <person name="Zhang J."/>
        </authorList>
    </citation>
    <scope>NUCLEOTIDE SEQUENCE [LARGE SCALE GENOMIC DNA]</scope>
    <source>
        <strain evidence="3">USDA 3392</strain>
    </source>
</reference>
<protein>
    <recommendedName>
        <fullName evidence="4">Lipoprotein SmpA/OmlA domain-containing protein</fullName>
    </recommendedName>
</protein>
<dbReference type="RefSeq" id="WP_095489107.1">
    <property type="nucleotide sequence ID" value="NZ_CP088151.1"/>
</dbReference>
<name>A0AB36R155_9HYPH</name>